<feature type="transmembrane region" description="Helical" evidence="6">
    <location>
        <begin position="250"/>
        <end position="271"/>
    </location>
</feature>
<organism evidence="8 9">
    <name type="scientific">Litoribrevibacter albus</name>
    <dbReference type="NCBI Taxonomy" id="1473156"/>
    <lineage>
        <taxon>Bacteria</taxon>
        <taxon>Pseudomonadati</taxon>
        <taxon>Pseudomonadota</taxon>
        <taxon>Gammaproteobacteria</taxon>
        <taxon>Oceanospirillales</taxon>
        <taxon>Oceanospirillaceae</taxon>
        <taxon>Litoribrevibacter</taxon>
    </lineage>
</organism>
<proteinExistence type="predicted"/>
<evidence type="ECO:0000256" key="1">
    <source>
        <dbReference type="ARBA" id="ARBA00004651"/>
    </source>
</evidence>
<feature type="transmembrane region" description="Helical" evidence="6">
    <location>
        <begin position="157"/>
        <end position="175"/>
    </location>
</feature>
<feature type="transmembrane region" description="Helical" evidence="6">
    <location>
        <begin position="187"/>
        <end position="205"/>
    </location>
</feature>
<dbReference type="InterPro" id="IPR037185">
    <property type="entry name" value="EmrE-like"/>
</dbReference>
<evidence type="ECO:0000256" key="4">
    <source>
        <dbReference type="ARBA" id="ARBA00022989"/>
    </source>
</evidence>
<gene>
    <name evidence="8" type="ORF">GCM10007876_13280</name>
</gene>
<evidence type="ECO:0000256" key="6">
    <source>
        <dbReference type="SAM" id="Phobius"/>
    </source>
</evidence>
<dbReference type="Proteomes" id="UP001161389">
    <property type="component" value="Unassembled WGS sequence"/>
</dbReference>
<dbReference type="GO" id="GO:0005886">
    <property type="term" value="C:plasma membrane"/>
    <property type="evidence" value="ECO:0007669"/>
    <property type="project" value="UniProtKB-SubCell"/>
</dbReference>
<sequence>MQITNKHLSEDAMQTLTKDLTPDATEMDVLPHESQTSSSNLYVHALMLLMIFLAATSFPVGKAITYGLPPDVMMMLRFFTAALLFAPYVFGKHGFKLPPMHSLLGYGLLSIPLVTCFWTMFEALRYTSAVNTGAIYTMVPAITAIFAFLINKEKASIRRSLGLMVGTIGALWIVFRGDVQAVIGLELNYGDVIFMFGVTCMSFYSSMIKRVYKGEPMVVMTFWVILTGGFWLLMLSLSSLPSIEWRQVELSVYGGVLYLAIFTTLATFFLIQYGTVKLGPTKVAAYGFLTPIFVLSMTMIIGMSKFEWSFVPGVVLVLLAMRLIQMDASVVR</sequence>
<feature type="domain" description="EamA" evidence="7">
    <location>
        <begin position="189"/>
        <end position="324"/>
    </location>
</feature>
<name>A0AA37S9A7_9GAMM</name>
<reference evidence="8" key="1">
    <citation type="journal article" date="2014" name="Int. J. Syst. Evol. Microbiol.">
        <title>Complete genome sequence of Corynebacterium casei LMG S-19264T (=DSM 44701T), isolated from a smear-ripened cheese.</title>
        <authorList>
            <consortium name="US DOE Joint Genome Institute (JGI-PGF)"/>
            <person name="Walter F."/>
            <person name="Albersmeier A."/>
            <person name="Kalinowski J."/>
            <person name="Ruckert C."/>
        </authorList>
    </citation>
    <scope>NUCLEOTIDE SEQUENCE</scope>
    <source>
        <strain evidence="8">NBRC 110071</strain>
    </source>
</reference>
<feature type="transmembrane region" description="Helical" evidence="6">
    <location>
        <begin position="41"/>
        <end position="60"/>
    </location>
</feature>
<keyword evidence="3 6" id="KW-0812">Transmembrane</keyword>
<keyword evidence="4 6" id="KW-1133">Transmembrane helix</keyword>
<keyword evidence="5 6" id="KW-0472">Membrane</keyword>
<dbReference type="AlphaFoldDB" id="A0AA37S9A7"/>
<evidence type="ECO:0000313" key="8">
    <source>
        <dbReference type="EMBL" id="GLQ30849.1"/>
    </source>
</evidence>
<dbReference type="Pfam" id="PF00892">
    <property type="entry name" value="EamA"/>
    <property type="match status" value="2"/>
</dbReference>
<evidence type="ECO:0000256" key="2">
    <source>
        <dbReference type="ARBA" id="ARBA00022475"/>
    </source>
</evidence>
<reference evidence="8" key="2">
    <citation type="submission" date="2023-01" db="EMBL/GenBank/DDBJ databases">
        <title>Draft genome sequence of Litoribrevibacter albus strain NBRC 110071.</title>
        <authorList>
            <person name="Sun Q."/>
            <person name="Mori K."/>
        </authorList>
    </citation>
    <scope>NUCLEOTIDE SEQUENCE</scope>
    <source>
        <strain evidence="8">NBRC 110071</strain>
    </source>
</reference>
<keyword evidence="9" id="KW-1185">Reference proteome</keyword>
<evidence type="ECO:0000256" key="5">
    <source>
        <dbReference type="ARBA" id="ARBA00023136"/>
    </source>
</evidence>
<feature type="transmembrane region" description="Helical" evidence="6">
    <location>
        <begin position="217"/>
        <end position="238"/>
    </location>
</feature>
<dbReference type="InterPro" id="IPR000620">
    <property type="entry name" value="EamA_dom"/>
</dbReference>
<feature type="transmembrane region" description="Helical" evidence="6">
    <location>
        <begin position="133"/>
        <end position="150"/>
    </location>
</feature>
<keyword evidence="2" id="KW-1003">Cell membrane</keyword>
<feature type="domain" description="EamA" evidence="7">
    <location>
        <begin position="45"/>
        <end position="174"/>
    </location>
</feature>
<dbReference type="PANTHER" id="PTHR32322:SF18">
    <property type="entry name" value="S-ADENOSYLMETHIONINE_S-ADENOSYLHOMOCYSTEINE TRANSPORTER"/>
    <property type="match status" value="1"/>
</dbReference>
<feature type="transmembrane region" description="Helical" evidence="6">
    <location>
        <begin position="103"/>
        <end position="121"/>
    </location>
</feature>
<accession>A0AA37S9A7</accession>
<comment type="caution">
    <text evidence="8">The sequence shown here is derived from an EMBL/GenBank/DDBJ whole genome shotgun (WGS) entry which is preliminary data.</text>
</comment>
<feature type="transmembrane region" description="Helical" evidence="6">
    <location>
        <begin position="72"/>
        <end position="91"/>
    </location>
</feature>
<dbReference type="PANTHER" id="PTHR32322">
    <property type="entry name" value="INNER MEMBRANE TRANSPORTER"/>
    <property type="match status" value="1"/>
</dbReference>
<evidence type="ECO:0000259" key="7">
    <source>
        <dbReference type="Pfam" id="PF00892"/>
    </source>
</evidence>
<dbReference type="InterPro" id="IPR050638">
    <property type="entry name" value="AA-Vitamin_Transporters"/>
</dbReference>
<feature type="transmembrane region" description="Helical" evidence="6">
    <location>
        <begin position="283"/>
        <end position="302"/>
    </location>
</feature>
<comment type="subcellular location">
    <subcellularLocation>
        <location evidence="1">Cell membrane</location>
        <topology evidence="1">Multi-pass membrane protein</topology>
    </subcellularLocation>
</comment>
<feature type="transmembrane region" description="Helical" evidence="6">
    <location>
        <begin position="308"/>
        <end position="324"/>
    </location>
</feature>
<evidence type="ECO:0000313" key="9">
    <source>
        <dbReference type="Proteomes" id="UP001161389"/>
    </source>
</evidence>
<dbReference type="SUPFAM" id="SSF103481">
    <property type="entry name" value="Multidrug resistance efflux transporter EmrE"/>
    <property type="match status" value="1"/>
</dbReference>
<protein>
    <recommendedName>
        <fullName evidence="7">EamA domain-containing protein</fullName>
    </recommendedName>
</protein>
<evidence type="ECO:0000256" key="3">
    <source>
        <dbReference type="ARBA" id="ARBA00022692"/>
    </source>
</evidence>
<dbReference type="EMBL" id="BSNM01000009">
    <property type="protein sequence ID" value="GLQ30849.1"/>
    <property type="molecule type" value="Genomic_DNA"/>
</dbReference>